<evidence type="ECO:0000313" key="3">
    <source>
        <dbReference type="Proteomes" id="UP001172159"/>
    </source>
</evidence>
<evidence type="ECO:0000313" key="2">
    <source>
        <dbReference type="EMBL" id="KAK0741980.1"/>
    </source>
</evidence>
<dbReference type="GO" id="GO:0004672">
    <property type="term" value="F:protein kinase activity"/>
    <property type="evidence" value="ECO:0007669"/>
    <property type="project" value="InterPro"/>
</dbReference>
<dbReference type="Proteomes" id="UP001172159">
    <property type="component" value="Unassembled WGS sequence"/>
</dbReference>
<dbReference type="Pfam" id="PF00069">
    <property type="entry name" value="Pkinase"/>
    <property type="match status" value="1"/>
</dbReference>
<dbReference type="SMART" id="SM00220">
    <property type="entry name" value="S_TKc"/>
    <property type="match status" value="1"/>
</dbReference>
<organism evidence="2 3">
    <name type="scientific">Apiosordaria backusii</name>
    <dbReference type="NCBI Taxonomy" id="314023"/>
    <lineage>
        <taxon>Eukaryota</taxon>
        <taxon>Fungi</taxon>
        <taxon>Dikarya</taxon>
        <taxon>Ascomycota</taxon>
        <taxon>Pezizomycotina</taxon>
        <taxon>Sordariomycetes</taxon>
        <taxon>Sordariomycetidae</taxon>
        <taxon>Sordariales</taxon>
        <taxon>Lasiosphaeriaceae</taxon>
        <taxon>Apiosordaria</taxon>
    </lineage>
</organism>
<reference evidence="2" key="1">
    <citation type="submission" date="2023-06" db="EMBL/GenBank/DDBJ databases">
        <title>Genome-scale phylogeny and comparative genomics of the fungal order Sordariales.</title>
        <authorList>
            <consortium name="Lawrence Berkeley National Laboratory"/>
            <person name="Hensen N."/>
            <person name="Bonometti L."/>
            <person name="Westerberg I."/>
            <person name="Brannstrom I.O."/>
            <person name="Guillou S."/>
            <person name="Cros-Aarteil S."/>
            <person name="Calhoun S."/>
            <person name="Haridas S."/>
            <person name="Kuo A."/>
            <person name="Mondo S."/>
            <person name="Pangilinan J."/>
            <person name="Riley R."/>
            <person name="Labutti K."/>
            <person name="Andreopoulos B."/>
            <person name="Lipzen A."/>
            <person name="Chen C."/>
            <person name="Yanf M."/>
            <person name="Daum C."/>
            <person name="Ng V."/>
            <person name="Clum A."/>
            <person name="Steindorff A."/>
            <person name="Ohm R."/>
            <person name="Martin F."/>
            <person name="Silar P."/>
            <person name="Natvig D."/>
            <person name="Lalanne C."/>
            <person name="Gautier V."/>
            <person name="Ament-Velasquez S.L."/>
            <person name="Kruys A."/>
            <person name="Hutchinson M.I."/>
            <person name="Powell A.J."/>
            <person name="Barry K."/>
            <person name="Miller A.N."/>
            <person name="Grigoriev I.V."/>
            <person name="Debuchy R."/>
            <person name="Gladieux P."/>
            <person name="Thoren M.H."/>
            <person name="Johannesson H."/>
        </authorList>
    </citation>
    <scope>NUCLEOTIDE SEQUENCE</scope>
    <source>
        <strain evidence="2">CBS 540.89</strain>
    </source>
</reference>
<keyword evidence="2" id="KW-0418">Kinase</keyword>
<dbReference type="AlphaFoldDB" id="A0AA40EMD9"/>
<feature type="domain" description="Protein kinase" evidence="1">
    <location>
        <begin position="199"/>
        <end position="573"/>
    </location>
</feature>
<keyword evidence="2" id="KW-0808">Transferase</keyword>
<dbReference type="GO" id="GO:0005524">
    <property type="term" value="F:ATP binding"/>
    <property type="evidence" value="ECO:0007669"/>
    <property type="project" value="InterPro"/>
</dbReference>
<keyword evidence="3" id="KW-1185">Reference proteome</keyword>
<protein>
    <submittedName>
        <fullName evidence="2">Kinase-like domain-containing protein</fullName>
    </submittedName>
</protein>
<dbReference type="InterPro" id="IPR011009">
    <property type="entry name" value="Kinase-like_dom_sf"/>
</dbReference>
<dbReference type="InterPro" id="IPR053083">
    <property type="entry name" value="TF_kinase-domain_protein"/>
</dbReference>
<proteinExistence type="predicted"/>
<evidence type="ECO:0000259" key="1">
    <source>
        <dbReference type="PROSITE" id="PS50011"/>
    </source>
</evidence>
<accession>A0AA40EMD9</accession>
<name>A0AA40EMD9_9PEZI</name>
<comment type="caution">
    <text evidence="2">The sequence shown here is derived from an EMBL/GenBank/DDBJ whole genome shotgun (WGS) entry which is preliminary data.</text>
</comment>
<gene>
    <name evidence="2" type="ORF">B0T21DRAFT_345834</name>
</gene>
<dbReference type="SUPFAM" id="SSF56112">
    <property type="entry name" value="Protein kinase-like (PK-like)"/>
    <property type="match status" value="1"/>
</dbReference>
<dbReference type="PANTHER" id="PTHR44305:SF24">
    <property type="entry name" value="TYROSINE-PROTEIN KINASE C03B1.5-RELATED"/>
    <property type="match status" value="1"/>
</dbReference>
<dbReference type="InterPro" id="IPR000719">
    <property type="entry name" value="Prot_kinase_dom"/>
</dbReference>
<dbReference type="PANTHER" id="PTHR44305">
    <property type="entry name" value="SI:DKEY-192D15.2-RELATED"/>
    <property type="match status" value="1"/>
</dbReference>
<dbReference type="EMBL" id="JAUKTV010000003">
    <property type="protein sequence ID" value="KAK0741980.1"/>
    <property type="molecule type" value="Genomic_DNA"/>
</dbReference>
<dbReference type="PROSITE" id="PS50011">
    <property type="entry name" value="PROTEIN_KINASE_DOM"/>
    <property type="match status" value="1"/>
</dbReference>
<sequence length="966" mass="110021">MEYYRLISGQRTQCARNQHVELLLSCACPPIDTSSNTLFADLQKTWSRIFFSKEGIIRKFGDDAVLNDLLGCRCPDCKNQRTLRRTTPEAANKTVLKSRSSDSVLVLALAVLVYLDKLHFFYRLAAFPLSRIKSLHSVVMYLSSTEVLEDLIDTELGRKIFESALKDVVCIFEPEVFEVEADGFCRGHQYLDSARFPFLDTREPVIQGSFGTVIKFHIPEEYLHSSIKRIMDTRYSRSIKEPDGHPQYRFVRKVIKLHEQENHNDLNSMEDAVTRLVSMLKEPAATNLITLLAFYSWRNSIYFVFPCVETDLYALLRQNTLPGEIEKPTKLEGDTLRLPDHWLWIQMIGVVRALCDIHAEMKSPHGEITGHFIASHFDLKPANILVTADGVLKITDFGESVIRVTESLQDLSTPFRPGDAKYAAPESKPTGQMLKQAYEAGPEGGRYQVLLSYDVWALACVMTEVLVVLLDTEAEFLAPQETAIDRFHRKLEDESQDETTRGTFLEGHEVKPYVRKTLEGFLSQERFSDDYPHHRYMESVCDLLLDMFKNDNRDRPPSIKVLERLNQADSDYRADVENQRDPLAWAVRKRSLKHRNSSAFREVGWRVDGALLSFVEIDGVTLTTIEEGRTTARGTHDKADCRFQLFYRASELVEKEPEPDVSLTKTRRSTFPFKLKKTERQKPPDLVLRPSEFILKWAISPRGRDRQDRKHEFGETHLVTSEWSFTPLYAFNTRFECTLFKNAANGRSDVVLRFVFDTLDKVQSFQAVLLHYTVQSQMLPAQKVTFTEVSGRPSQTLSLNAPGLLMQVWGKAGPFFLPDPKAAEPGPSSGSHEDYYSIQTIAPPSLKALVFLKKGGQMAFALPLPSQVTDKIFSDSAEAHGIACKLVKTFDFFPLISIPPNRPQQDGAPFLWNCSIPLTEDLLDPEASDNDAKKQEVKKLKRMELVMETKLGYDIVKAHVSKAWSK</sequence>
<dbReference type="Gene3D" id="1.10.510.10">
    <property type="entry name" value="Transferase(Phosphotransferase) domain 1"/>
    <property type="match status" value="1"/>
</dbReference>